<dbReference type="Proteomes" id="UP000023152">
    <property type="component" value="Unassembled WGS sequence"/>
</dbReference>
<gene>
    <name evidence="1" type="ORF">RFI_10465</name>
</gene>
<evidence type="ECO:0000313" key="1">
    <source>
        <dbReference type="EMBL" id="ETO26669.1"/>
    </source>
</evidence>
<accession>X6NLQ8</accession>
<evidence type="ECO:0000313" key="2">
    <source>
        <dbReference type="Proteomes" id="UP000023152"/>
    </source>
</evidence>
<protein>
    <submittedName>
        <fullName evidence="1">Ribosome production factor 1</fullName>
    </submittedName>
</protein>
<name>X6NLQ8_RETFI</name>
<proteinExistence type="predicted"/>
<comment type="caution">
    <text evidence="1">The sequence shown here is derived from an EMBL/GenBank/DDBJ whole genome shotgun (WGS) entry which is preliminary data.</text>
</comment>
<keyword evidence="2" id="KW-1185">Reference proteome</keyword>
<organism evidence="1 2">
    <name type="scientific">Reticulomyxa filosa</name>
    <dbReference type="NCBI Taxonomy" id="46433"/>
    <lineage>
        <taxon>Eukaryota</taxon>
        <taxon>Sar</taxon>
        <taxon>Rhizaria</taxon>
        <taxon>Retaria</taxon>
        <taxon>Foraminifera</taxon>
        <taxon>Monothalamids</taxon>
        <taxon>Reticulomyxidae</taxon>
        <taxon>Reticulomyxa</taxon>
    </lineage>
</organism>
<sequence length="141" mass="16830">MPKAKFKTSMVLGVRRQRRVVQLKDIKNKEKRKQVWAKRKVEIAKTKDKLYQKRRKKRLKFGFKAAPFEIKTQESKRVPDETTITGYDEEVEGEHQMDEFSAHFSQLAKPKICITTSIRPMKVHFFFLLQKKKRTPFSPFN</sequence>
<dbReference type="AlphaFoldDB" id="X6NLQ8"/>
<reference evidence="1 2" key="1">
    <citation type="journal article" date="2013" name="Curr. Biol.">
        <title>The Genome of the Foraminiferan Reticulomyxa filosa.</title>
        <authorList>
            <person name="Glockner G."/>
            <person name="Hulsmann N."/>
            <person name="Schleicher M."/>
            <person name="Noegel A.A."/>
            <person name="Eichinger L."/>
            <person name="Gallinger C."/>
            <person name="Pawlowski J."/>
            <person name="Sierra R."/>
            <person name="Euteneuer U."/>
            <person name="Pillet L."/>
            <person name="Moustafa A."/>
            <person name="Platzer M."/>
            <person name="Groth M."/>
            <person name="Szafranski K."/>
            <person name="Schliwa M."/>
        </authorList>
    </citation>
    <scope>NUCLEOTIDE SEQUENCE [LARGE SCALE GENOMIC DNA]</scope>
</reference>
<dbReference type="EMBL" id="ASPP01007712">
    <property type="protein sequence ID" value="ETO26669.1"/>
    <property type="molecule type" value="Genomic_DNA"/>
</dbReference>